<protein>
    <submittedName>
        <fullName evidence="2">EGF-like domain-containing protein</fullName>
    </submittedName>
</protein>
<dbReference type="AlphaFoldDB" id="A0A1I7XQN6"/>
<proteinExistence type="predicted"/>
<dbReference type="Gene3D" id="2.10.25.10">
    <property type="entry name" value="Laminin"/>
    <property type="match status" value="1"/>
</dbReference>
<dbReference type="Proteomes" id="UP000095283">
    <property type="component" value="Unplaced"/>
</dbReference>
<accession>A0A1I7XQN6</accession>
<sequence>MSQFSCFSANLQCRVDDPLSCSQAKHEVCVFTNGQYRCECPNGVHRLPDGRCLLVDECARPSLNGCHKDSTCIDKVQNALSYHF</sequence>
<name>A0A1I7XQN6_HETBA</name>
<evidence type="ECO:0000313" key="2">
    <source>
        <dbReference type="WBParaSite" id="Hba_19795"/>
    </source>
</evidence>
<organism evidence="1 2">
    <name type="scientific">Heterorhabditis bacteriophora</name>
    <name type="common">Entomopathogenic nematode worm</name>
    <dbReference type="NCBI Taxonomy" id="37862"/>
    <lineage>
        <taxon>Eukaryota</taxon>
        <taxon>Metazoa</taxon>
        <taxon>Ecdysozoa</taxon>
        <taxon>Nematoda</taxon>
        <taxon>Chromadorea</taxon>
        <taxon>Rhabditida</taxon>
        <taxon>Rhabditina</taxon>
        <taxon>Rhabditomorpha</taxon>
        <taxon>Strongyloidea</taxon>
        <taxon>Heterorhabditidae</taxon>
        <taxon>Heterorhabditis</taxon>
    </lineage>
</organism>
<reference evidence="2" key="1">
    <citation type="submission" date="2016-11" db="UniProtKB">
        <authorList>
            <consortium name="WormBaseParasite"/>
        </authorList>
    </citation>
    <scope>IDENTIFICATION</scope>
</reference>
<dbReference type="WBParaSite" id="Hba_19795">
    <property type="protein sequence ID" value="Hba_19795"/>
    <property type="gene ID" value="Hba_19795"/>
</dbReference>
<keyword evidence="1" id="KW-1185">Reference proteome</keyword>
<evidence type="ECO:0000313" key="1">
    <source>
        <dbReference type="Proteomes" id="UP000095283"/>
    </source>
</evidence>